<feature type="compositionally biased region" description="Basic and acidic residues" evidence="2">
    <location>
        <begin position="1"/>
        <end position="19"/>
    </location>
</feature>
<dbReference type="AlphaFoldDB" id="A0A4E0RD43"/>
<name>A0A4E0RD43_FASHE</name>
<evidence type="ECO:0000256" key="2">
    <source>
        <dbReference type="SAM" id="MobiDB-lite"/>
    </source>
</evidence>
<keyword evidence="4" id="KW-1185">Reference proteome</keyword>
<dbReference type="GO" id="GO:0016491">
    <property type="term" value="F:oxidoreductase activity"/>
    <property type="evidence" value="ECO:0007669"/>
    <property type="project" value="UniProtKB-KW"/>
</dbReference>
<protein>
    <submittedName>
        <fullName evidence="3">Uncharacterized protein</fullName>
    </submittedName>
</protein>
<keyword evidence="1" id="KW-0560">Oxidoreductase</keyword>
<dbReference type="Gene3D" id="3.90.180.10">
    <property type="entry name" value="Medium-chain alcohol dehydrogenases, catalytic domain"/>
    <property type="match status" value="1"/>
</dbReference>
<dbReference type="PANTHER" id="PTHR44054:SF1">
    <property type="entry name" value="SYNAPTIC VESICLE MEMBRANE PROTEIN VAT-1 HOMOLOG"/>
    <property type="match status" value="1"/>
</dbReference>
<reference evidence="3" key="1">
    <citation type="submission" date="2019-03" db="EMBL/GenBank/DDBJ databases">
        <title>Improved annotation for the trematode Fasciola hepatica.</title>
        <authorList>
            <person name="Choi Y.-J."/>
            <person name="Martin J."/>
            <person name="Mitreva M."/>
        </authorList>
    </citation>
    <scope>NUCLEOTIDE SEQUENCE [LARGE SCALE GENOMIC DNA]</scope>
</reference>
<dbReference type="InterPro" id="IPR052100">
    <property type="entry name" value="SV-ATPase_mito-regulator"/>
</dbReference>
<accession>A0A4E0RD43</accession>
<sequence length="169" mass="19247">MTKTEKTPTKQAESTRSETKPAASTEQEAAEATKEGKTEPTPQEQPALAPFRSIVLRSSGGSKCLRMDLTEEIKPEKNEIEVKVDDCRVNFLDIMVRQGLTVDQDGIRVRRKSDLTEEIKPEKNEIEVKVDACWVNFLDIMVRQGLTVDQDGIRVRRKSDRRWRGCKTI</sequence>
<dbReference type="EMBL" id="JXXN02000655">
    <property type="protein sequence ID" value="THD26699.1"/>
    <property type="molecule type" value="Genomic_DNA"/>
</dbReference>
<dbReference type="PANTHER" id="PTHR44054">
    <property type="entry name" value="SYNAPTIC VESICLE MEMBRANE PROTEIN VAT-1 HOMOLOG-LIKE"/>
    <property type="match status" value="1"/>
</dbReference>
<proteinExistence type="predicted"/>
<comment type="caution">
    <text evidence="3">The sequence shown here is derived from an EMBL/GenBank/DDBJ whole genome shotgun (WGS) entry which is preliminary data.</text>
</comment>
<evidence type="ECO:0000313" key="4">
    <source>
        <dbReference type="Proteomes" id="UP000230066"/>
    </source>
</evidence>
<gene>
    <name evidence="3" type="ORF">D915_002358</name>
</gene>
<organism evidence="3 4">
    <name type="scientific">Fasciola hepatica</name>
    <name type="common">Liver fluke</name>
    <dbReference type="NCBI Taxonomy" id="6192"/>
    <lineage>
        <taxon>Eukaryota</taxon>
        <taxon>Metazoa</taxon>
        <taxon>Spiralia</taxon>
        <taxon>Lophotrochozoa</taxon>
        <taxon>Platyhelminthes</taxon>
        <taxon>Trematoda</taxon>
        <taxon>Digenea</taxon>
        <taxon>Plagiorchiida</taxon>
        <taxon>Echinostomata</taxon>
        <taxon>Echinostomatoidea</taxon>
        <taxon>Fasciolidae</taxon>
        <taxon>Fasciola</taxon>
    </lineage>
</organism>
<evidence type="ECO:0000313" key="3">
    <source>
        <dbReference type="EMBL" id="THD26699.1"/>
    </source>
</evidence>
<evidence type="ECO:0000256" key="1">
    <source>
        <dbReference type="ARBA" id="ARBA00023002"/>
    </source>
</evidence>
<dbReference type="Proteomes" id="UP000230066">
    <property type="component" value="Unassembled WGS sequence"/>
</dbReference>
<feature type="region of interest" description="Disordered" evidence="2">
    <location>
        <begin position="1"/>
        <end position="52"/>
    </location>
</feature>